<keyword evidence="1" id="KW-1133">Transmembrane helix</keyword>
<dbReference type="Proteomes" id="UP000259636">
    <property type="component" value="Chromosome"/>
</dbReference>
<dbReference type="RefSeq" id="WP_117348373.1">
    <property type="nucleotide sequence ID" value="NZ_CP031742.1"/>
</dbReference>
<dbReference type="AlphaFoldDB" id="A0A385DJZ3"/>
<evidence type="ECO:0000313" key="2">
    <source>
        <dbReference type="EMBL" id="AXQ53199.1"/>
    </source>
</evidence>
<organism evidence="3 4">
    <name type="scientific">Streptomyces koyangensis</name>
    <dbReference type="NCBI Taxonomy" id="188770"/>
    <lineage>
        <taxon>Bacteria</taxon>
        <taxon>Bacillati</taxon>
        <taxon>Actinomycetota</taxon>
        <taxon>Actinomycetes</taxon>
        <taxon>Kitasatosporales</taxon>
        <taxon>Streptomycetaceae</taxon>
        <taxon>Streptomyces</taxon>
        <taxon>Streptomyces aurantiacus group</taxon>
    </lineage>
</organism>
<evidence type="ECO:0000313" key="3">
    <source>
        <dbReference type="EMBL" id="AXQ58765.1"/>
    </source>
</evidence>
<dbReference type="KEGG" id="sky:D0C37_00065"/>
<sequence>MWRWLGFSQRWESGAWRWAAFAFGVLLVAALARGRGDDLLESAVAVFVIYVCITYMFPRFVSVSSIGIYAACAAGVVVAGFMGRWQLAGALAVQGVAHYGLMWLGWKTYGYKAARAARWELRGQLAEVRSALDACVAEAASMVPRMYPNGEPFPVDAVQEVQRVATRLTLTNHPDMRELLFACTMLLQCLAALAKPQGENGFTVHFAEVMIATRNSLLQEGFASEADTLREAYFAIIEYHRQAGNTPTEDREEA</sequence>
<gene>
    <name evidence="2" type="ORF">D0C37_00065</name>
    <name evidence="3" type="ORF">D0C37_31980</name>
</gene>
<accession>A0A385DJZ3</accession>
<reference evidence="3 4" key="1">
    <citation type="submission" date="2018-08" db="EMBL/GenBank/DDBJ databases">
        <authorList>
            <person name="Ferrada E.E."/>
            <person name="Latorre B.A."/>
        </authorList>
    </citation>
    <scope>NUCLEOTIDE SEQUENCE [LARGE SCALE GENOMIC DNA]</scope>
    <source>
        <strain evidence="3 4">VK-A60T</strain>
    </source>
</reference>
<protein>
    <submittedName>
        <fullName evidence="3">Uncharacterized protein</fullName>
    </submittedName>
</protein>
<keyword evidence="1" id="KW-0472">Membrane</keyword>
<feature type="transmembrane region" description="Helical" evidence="1">
    <location>
        <begin position="39"/>
        <end position="57"/>
    </location>
</feature>
<feature type="transmembrane region" description="Helical" evidence="1">
    <location>
        <begin position="15"/>
        <end position="32"/>
    </location>
</feature>
<dbReference type="GeneID" id="300118725"/>
<keyword evidence="1" id="KW-0812">Transmembrane</keyword>
<feature type="transmembrane region" description="Helical" evidence="1">
    <location>
        <begin position="63"/>
        <end position="82"/>
    </location>
</feature>
<evidence type="ECO:0000256" key="1">
    <source>
        <dbReference type="SAM" id="Phobius"/>
    </source>
</evidence>
<dbReference type="EMBL" id="CP031742">
    <property type="protein sequence ID" value="AXQ53199.1"/>
    <property type="molecule type" value="Genomic_DNA"/>
</dbReference>
<dbReference type="EMBL" id="CP031742">
    <property type="protein sequence ID" value="AXQ58765.1"/>
    <property type="molecule type" value="Genomic_DNA"/>
</dbReference>
<proteinExistence type="predicted"/>
<evidence type="ECO:0000313" key="4">
    <source>
        <dbReference type="Proteomes" id="UP000259636"/>
    </source>
</evidence>
<dbReference type="KEGG" id="sky:D0C37_31980"/>
<name>A0A385DJZ3_9ACTN</name>